<dbReference type="PANTHER" id="PTHR42862">
    <property type="entry name" value="DELTA-1-PYRROLINE-5-CARBOXYLATE DEHYDROGENASE 1, ISOFORM A-RELATED"/>
    <property type="match status" value="1"/>
</dbReference>
<dbReference type="EC" id="1.2.1.88" evidence="3"/>
<evidence type="ECO:0000256" key="4">
    <source>
        <dbReference type="ARBA" id="ARBA00023002"/>
    </source>
</evidence>
<dbReference type="Proteomes" id="UP001056336">
    <property type="component" value="Chromosome"/>
</dbReference>
<comment type="catalytic activity">
    <reaction evidence="8">
        <text>L-glutamate 5-semialdehyde + NAD(+) + H2O = L-glutamate + NADH + 2 H(+)</text>
        <dbReference type="Rhea" id="RHEA:30235"/>
        <dbReference type="ChEBI" id="CHEBI:15377"/>
        <dbReference type="ChEBI" id="CHEBI:15378"/>
        <dbReference type="ChEBI" id="CHEBI:29985"/>
        <dbReference type="ChEBI" id="CHEBI:57540"/>
        <dbReference type="ChEBI" id="CHEBI:57945"/>
        <dbReference type="ChEBI" id="CHEBI:58066"/>
        <dbReference type="EC" id="1.2.1.88"/>
    </reaction>
</comment>
<dbReference type="InterPro" id="IPR015590">
    <property type="entry name" value="Aldehyde_DH_dom"/>
</dbReference>
<dbReference type="NCBIfam" id="TIGR01236">
    <property type="entry name" value="D1pyr5carbox1"/>
    <property type="match status" value="1"/>
</dbReference>
<comment type="similarity">
    <text evidence="2 10">Belongs to the aldehyde dehydrogenase family.</text>
</comment>
<evidence type="ECO:0000256" key="8">
    <source>
        <dbReference type="ARBA" id="ARBA00048142"/>
    </source>
</evidence>
<dbReference type="Gene3D" id="3.40.309.10">
    <property type="entry name" value="Aldehyde Dehydrogenase, Chain A, domain 2"/>
    <property type="match status" value="1"/>
</dbReference>
<gene>
    <name evidence="13" type="primary">pruA</name>
    <name evidence="13" type="ORF">M6D93_06025</name>
</gene>
<feature type="region of interest" description="Disordered" evidence="11">
    <location>
        <begin position="531"/>
        <end position="556"/>
    </location>
</feature>
<dbReference type="Pfam" id="PF00171">
    <property type="entry name" value="Aldedh"/>
    <property type="match status" value="1"/>
</dbReference>
<dbReference type="RefSeq" id="WP_249773458.1">
    <property type="nucleotide sequence ID" value="NZ_CP097332.1"/>
</dbReference>
<dbReference type="PROSITE" id="PS00070">
    <property type="entry name" value="ALDEHYDE_DEHYDR_CYS"/>
    <property type="match status" value="1"/>
</dbReference>
<comment type="pathway">
    <text evidence="1">Amino-acid degradation; L-proline degradation into L-glutamate; L-glutamate from L-proline: step 2/2.</text>
</comment>
<reference evidence="13" key="1">
    <citation type="journal article" date="2018" name="Int. J. Syst. Evol. Microbiol.">
        <title>Jatrophihabitans telluris sp. nov., isolated from sediment soil of lava forest wetlands and the emended description of the genus Jatrophihabitans.</title>
        <authorList>
            <person name="Lee K.C."/>
            <person name="Suh M.K."/>
            <person name="Eom M.K."/>
            <person name="Kim K.K."/>
            <person name="Kim J.S."/>
            <person name="Kim D.S."/>
            <person name="Ko S.H."/>
            <person name="Shin Y.K."/>
            <person name="Lee J.S."/>
        </authorList>
    </citation>
    <scope>NUCLEOTIDE SEQUENCE</scope>
    <source>
        <strain evidence="13">N237</strain>
    </source>
</reference>
<evidence type="ECO:0000256" key="6">
    <source>
        <dbReference type="ARBA" id="ARBA00023062"/>
    </source>
</evidence>
<reference evidence="13" key="2">
    <citation type="submission" date="2022-05" db="EMBL/GenBank/DDBJ databases">
        <authorList>
            <person name="Kim J.-S."/>
            <person name="Lee K."/>
            <person name="Suh M."/>
            <person name="Eom M."/>
            <person name="Kim J.-S."/>
            <person name="Kim D.-S."/>
            <person name="Ko S.-H."/>
            <person name="Shin Y."/>
            <person name="Lee J.-S."/>
        </authorList>
    </citation>
    <scope>NUCLEOTIDE SEQUENCE</scope>
    <source>
        <strain evidence="13">N237</strain>
    </source>
</reference>
<dbReference type="InterPro" id="IPR029510">
    <property type="entry name" value="Ald_DH_CS_GLU"/>
</dbReference>
<evidence type="ECO:0000256" key="5">
    <source>
        <dbReference type="ARBA" id="ARBA00023027"/>
    </source>
</evidence>
<keyword evidence="5" id="KW-0520">NAD</keyword>
<evidence type="ECO:0000256" key="9">
    <source>
        <dbReference type="PROSITE-ProRule" id="PRU10007"/>
    </source>
</evidence>
<evidence type="ECO:0000256" key="10">
    <source>
        <dbReference type="RuleBase" id="RU003345"/>
    </source>
</evidence>
<dbReference type="GO" id="GO:0003842">
    <property type="term" value="F:L-glutamate gamma-semialdehyde dehydrogenase activity"/>
    <property type="evidence" value="ECO:0007669"/>
    <property type="project" value="UniProtKB-EC"/>
</dbReference>
<evidence type="ECO:0000256" key="1">
    <source>
        <dbReference type="ARBA" id="ARBA00004786"/>
    </source>
</evidence>
<dbReference type="InterPro" id="IPR016161">
    <property type="entry name" value="Ald_DH/histidinol_DH"/>
</dbReference>
<protein>
    <recommendedName>
        <fullName evidence="7">L-glutamate gamma-semialdehyde dehydrogenase</fullName>
        <ecNumber evidence="3">1.2.1.88</ecNumber>
    </recommendedName>
    <alternativeName>
        <fullName evidence="7">L-glutamate gamma-semialdehyde dehydrogenase</fullName>
    </alternativeName>
</protein>
<dbReference type="PANTHER" id="PTHR42862:SF1">
    <property type="entry name" value="DELTA-1-PYRROLINE-5-CARBOXYLATE DEHYDROGENASE 2, ISOFORM A-RELATED"/>
    <property type="match status" value="1"/>
</dbReference>
<keyword evidence="14" id="KW-1185">Reference proteome</keyword>
<dbReference type="InterPro" id="IPR016163">
    <property type="entry name" value="Ald_DH_C"/>
</dbReference>
<organism evidence="13 14">
    <name type="scientific">Jatrophihabitans telluris</name>
    <dbReference type="NCBI Taxonomy" id="2038343"/>
    <lineage>
        <taxon>Bacteria</taxon>
        <taxon>Bacillati</taxon>
        <taxon>Actinomycetota</taxon>
        <taxon>Actinomycetes</taxon>
        <taxon>Jatrophihabitantales</taxon>
        <taxon>Jatrophihabitantaceae</taxon>
        <taxon>Jatrophihabitans</taxon>
    </lineage>
</organism>
<sequence length="556" mass="59477">MDAVTQIPTPYNEPVLDYQPGSAERAALKSALAELEGSRTALTCTIGGVHRMGAGAPGTVVQPHKHAHVLGDYAEATTSDAQDAIDAALAAAPSWRAMAYEERAAIFLRAADLLAGPWRARLNAATMLGQSKTAIQAEIDAACELIDFWRFNVSFGRQVHAEQPQSSPGVWNRLDHRPLEGFVYAITPFNFTAIAGNLPTAPALMGNVVVWKPSETQLLAAHLTMHLLEDAGLPAGVINLLTGDGRAVSEVALKHPDLAGIHFTGSTATFKHLWQEIGQNLDRYRTYPRLVGETGGKDFVLAHPSADVDVLRTALVRGAFEYQGQKCSAASRAYVPASLWDALRDGLASETEALTQGDVTDFGNFLGAVIDRRAFDRLAGVLDTARTDPSLTVLAGGTADDSEGFFIRPTVLVSTDPHHKIFSEEYFGPVLAVYVYDDTKPFSEILDVVDAAAPYGLTGSIIAGDRHAVVAAAERLRFAAGNFYINDKPTGAVVGQQPFGGSRASGTNDKAGSILNLQRWVSPRSIKETFVPPTSVGYPHQQPESQSNTSTTDSEA</sequence>
<keyword evidence="4 10" id="KW-0560">Oxidoreductase</keyword>
<dbReference type="InterPro" id="IPR016160">
    <property type="entry name" value="Ald_DH_CS_CYS"/>
</dbReference>
<evidence type="ECO:0000256" key="3">
    <source>
        <dbReference type="ARBA" id="ARBA00012884"/>
    </source>
</evidence>
<dbReference type="InterPro" id="IPR016162">
    <property type="entry name" value="Ald_DH_N"/>
</dbReference>
<dbReference type="Gene3D" id="3.40.605.10">
    <property type="entry name" value="Aldehyde Dehydrogenase, Chain A, domain 1"/>
    <property type="match status" value="1"/>
</dbReference>
<feature type="active site" evidence="9">
    <location>
        <position position="293"/>
    </location>
</feature>
<evidence type="ECO:0000313" key="13">
    <source>
        <dbReference type="EMBL" id="UQX89562.1"/>
    </source>
</evidence>
<dbReference type="InterPro" id="IPR005931">
    <property type="entry name" value="P5CDH/ALDH4A1"/>
</dbReference>
<dbReference type="EMBL" id="CP097332">
    <property type="protein sequence ID" value="UQX89562.1"/>
    <property type="molecule type" value="Genomic_DNA"/>
</dbReference>
<dbReference type="InterPro" id="IPR050485">
    <property type="entry name" value="Proline_metab_enzyme"/>
</dbReference>
<feature type="compositionally biased region" description="Polar residues" evidence="11">
    <location>
        <begin position="542"/>
        <end position="556"/>
    </location>
</feature>
<evidence type="ECO:0000313" key="14">
    <source>
        <dbReference type="Proteomes" id="UP001056336"/>
    </source>
</evidence>
<dbReference type="CDD" id="cd07123">
    <property type="entry name" value="ALDH_F4-17_P5CDH"/>
    <property type="match status" value="1"/>
</dbReference>
<feature type="domain" description="Aldehyde dehydrogenase" evidence="12">
    <location>
        <begin position="59"/>
        <end position="513"/>
    </location>
</feature>
<keyword evidence="6" id="KW-0642">Proline metabolism</keyword>
<dbReference type="PROSITE" id="PS00687">
    <property type="entry name" value="ALDEHYDE_DEHYDR_GLU"/>
    <property type="match status" value="1"/>
</dbReference>
<name>A0ABY4R2J8_9ACTN</name>
<evidence type="ECO:0000256" key="7">
    <source>
        <dbReference type="ARBA" id="ARBA00032259"/>
    </source>
</evidence>
<proteinExistence type="inferred from homology"/>
<accession>A0ABY4R2J8</accession>
<evidence type="ECO:0000256" key="2">
    <source>
        <dbReference type="ARBA" id="ARBA00009986"/>
    </source>
</evidence>
<evidence type="ECO:0000259" key="12">
    <source>
        <dbReference type="Pfam" id="PF00171"/>
    </source>
</evidence>
<dbReference type="SUPFAM" id="SSF53720">
    <property type="entry name" value="ALDH-like"/>
    <property type="match status" value="1"/>
</dbReference>
<evidence type="ECO:0000256" key="11">
    <source>
        <dbReference type="SAM" id="MobiDB-lite"/>
    </source>
</evidence>